<reference evidence="2 3" key="1">
    <citation type="journal article" date="2015" name="Stand. Genomic Sci.">
        <title>Genomic Encyclopedia of Bacterial and Archaeal Type Strains, Phase III: the genomes of soil and plant-associated and newly described type strains.</title>
        <authorList>
            <person name="Whitman W.B."/>
            <person name="Woyke T."/>
            <person name="Klenk H.P."/>
            <person name="Zhou Y."/>
            <person name="Lilburn T.G."/>
            <person name="Beck B.J."/>
            <person name="De Vos P."/>
            <person name="Vandamme P."/>
            <person name="Eisen J.A."/>
            <person name="Garrity G."/>
            <person name="Hugenholtz P."/>
            <person name="Kyrpides N.C."/>
        </authorList>
    </citation>
    <scope>NUCLEOTIDE SEQUENCE [LARGE SCALE GENOMIC DNA]</scope>
    <source>
        <strain evidence="2 3">CGMCC 1.10947</strain>
    </source>
</reference>
<dbReference type="AlphaFoldDB" id="A0A562K288"/>
<dbReference type="Proteomes" id="UP000317176">
    <property type="component" value="Unassembled WGS sequence"/>
</dbReference>
<dbReference type="InterPro" id="IPR025668">
    <property type="entry name" value="Tnp_DDE_dom"/>
</dbReference>
<keyword evidence="3" id="KW-1185">Reference proteome</keyword>
<evidence type="ECO:0000313" key="2">
    <source>
        <dbReference type="EMBL" id="TWH89551.1"/>
    </source>
</evidence>
<protein>
    <submittedName>
        <fullName evidence="2">DDE family transposase</fullName>
    </submittedName>
</protein>
<dbReference type="EMBL" id="VLKL01000100">
    <property type="protein sequence ID" value="TWH89551.1"/>
    <property type="molecule type" value="Genomic_DNA"/>
</dbReference>
<gene>
    <name evidence="2" type="ORF">IQ17_07561</name>
</gene>
<feature type="domain" description="Transposase DDE" evidence="1">
    <location>
        <begin position="2"/>
        <end position="87"/>
    </location>
</feature>
<feature type="non-terminal residue" evidence="2">
    <location>
        <position position="1"/>
    </location>
</feature>
<organism evidence="2 3">
    <name type="scientific">Bradyrhizobium daqingense</name>
    <dbReference type="NCBI Taxonomy" id="993502"/>
    <lineage>
        <taxon>Bacteria</taxon>
        <taxon>Pseudomonadati</taxon>
        <taxon>Pseudomonadota</taxon>
        <taxon>Alphaproteobacteria</taxon>
        <taxon>Hyphomicrobiales</taxon>
        <taxon>Nitrobacteraceae</taxon>
        <taxon>Bradyrhizobium</taxon>
    </lineage>
</organism>
<name>A0A562K288_9BRAD</name>
<comment type="caution">
    <text evidence="2">The sequence shown here is derived from an EMBL/GenBank/DDBJ whole genome shotgun (WGS) entry which is preliminary data.</text>
</comment>
<evidence type="ECO:0000259" key="1">
    <source>
        <dbReference type="Pfam" id="PF13701"/>
    </source>
</evidence>
<sequence length="92" mass="10024">ASDRTSCRSALANQVRLVLHTAAYWLMLTVREAIPKVRELAAAEFATLRLRLLKIAARVVETTSRIRLAFAAACPEADLIRCLPGALLPLGP</sequence>
<evidence type="ECO:0000313" key="3">
    <source>
        <dbReference type="Proteomes" id="UP000317176"/>
    </source>
</evidence>
<dbReference type="RefSeq" id="WP_208750712.1">
    <property type="nucleotide sequence ID" value="NZ_VLKL01000100.1"/>
</dbReference>
<dbReference type="Pfam" id="PF13701">
    <property type="entry name" value="DDE_Tnp_1_4"/>
    <property type="match status" value="1"/>
</dbReference>
<proteinExistence type="predicted"/>
<accession>A0A562K288</accession>